<dbReference type="RefSeq" id="WP_106058254.1">
    <property type="nucleotide sequence ID" value="NZ_PVXQ01000002.1"/>
</dbReference>
<dbReference type="AlphaFoldDB" id="A0A2T0BK52"/>
<dbReference type="EMBL" id="PVXQ01000002">
    <property type="protein sequence ID" value="PRR84275.1"/>
    <property type="molecule type" value="Genomic_DNA"/>
</dbReference>
<reference evidence="1 2" key="1">
    <citation type="submission" date="2018-03" db="EMBL/GenBank/DDBJ databases">
        <title>Genome sequence of Clostridium vincentii DSM 10228.</title>
        <authorList>
            <person name="Poehlein A."/>
            <person name="Daniel R."/>
        </authorList>
    </citation>
    <scope>NUCLEOTIDE SEQUENCE [LARGE SCALE GENOMIC DNA]</scope>
    <source>
        <strain evidence="1 2">DSM 10228</strain>
    </source>
</reference>
<evidence type="ECO:0000313" key="1">
    <source>
        <dbReference type="EMBL" id="PRR84275.1"/>
    </source>
</evidence>
<dbReference type="OrthoDB" id="1634058at2"/>
<comment type="caution">
    <text evidence="1">The sequence shown here is derived from an EMBL/GenBank/DDBJ whole genome shotgun (WGS) entry which is preliminary data.</text>
</comment>
<protein>
    <submittedName>
        <fullName evidence="1">Uncharacterized protein</fullName>
    </submittedName>
</protein>
<name>A0A2T0BK52_9CLOT</name>
<gene>
    <name evidence="1" type="ORF">CLVI_02010</name>
</gene>
<dbReference type="InterPro" id="IPR013321">
    <property type="entry name" value="Arc_rbn_hlx_hlx"/>
</dbReference>
<dbReference type="GO" id="GO:0006355">
    <property type="term" value="P:regulation of DNA-templated transcription"/>
    <property type="evidence" value="ECO:0007669"/>
    <property type="project" value="InterPro"/>
</dbReference>
<dbReference type="Proteomes" id="UP000239471">
    <property type="component" value="Unassembled WGS sequence"/>
</dbReference>
<keyword evidence="2" id="KW-1185">Reference proteome</keyword>
<proteinExistence type="predicted"/>
<accession>A0A2T0BK52</accession>
<sequence length="73" mass="8564">MSRTRDSKEKKIEKIKKNSTLSYSGLIQYSDDEVYNLMKNGYMEMGEINLNLSIDSEFELGDINKYERWLCGV</sequence>
<organism evidence="1 2">
    <name type="scientific">Clostridium vincentii</name>
    <dbReference type="NCBI Taxonomy" id="52704"/>
    <lineage>
        <taxon>Bacteria</taxon>
        <taxon>Bacillati</taxon>
        <taxon>Bacillota</taxon>
        <taxon>Clostridia</taxon>
        <taxon>Eubacteriales</taxon>
        <taxon>Clostridiaceae</taxon>
        <taxon>Clostridium</taxon>
    </lineage>
</organism>
<dbReference type="Gene3D" id="1.10.1220.10">
    <property type="entry name" value="Met repressor-like"/>
    <property type="match status" value="1"/>
</dbReference>
<evidence type="ECO:0000313" key="2">
    <source>
        <dbReference type="Proteomes" id="UP000239471"/>
    </source>
</evidence>